<organism evidence="3 4">
    <name type="scientific">Cicer arietinum</name>
    <name type="common">Chickpea</name>
    <name type="synonym">Garbanzo</name>
    <dbReference type="NCBI Taxonomy" id="3827"/>
    <lineage>
        <taxon>Eukaryota</taxon>
        <taxon>Viridiplantae</taxon>
        <taxon>Streptophyta</taxon>
        <taxon>Embryophyta</taxon>
        <taxon>Tracheophyta</taxon>
        <taxon>Spermatophyta</taxon>
        <taxon>Magnoliopsida</taxon>
        <taxon>eudicotyledons</taxon>
        <taxon>Gunneridae</taxon>
        <taxon>Pentapetalae</taxon>
        <taxon>rosids</taxon>
        <taxon>fabids</taxon>
        <taxon>Fabales</taxon>
        <taxon>Fabaceae</taxon>
        <taxon>Papilionoideae</taxon>
        <taxon>50 kb inversion clade</taxon>
        <taxon>NPAAA clade</taxon>
        <taxon>Hologalegina</taxon>
        <taxon>IRL clade</taxon>
        <taxon>Cicereae</taxon>
        <taxon>Cicer</taxon>
    </lineage>
</organism>
<keyword evidence="3" id="KW-1185">Reference proteome</keyword>
<feature type="compositionally biased region" description="Pro residues" evidence="2">
    <location>
        <begin position="1"/>
        <end position="12"/>
    </location>
</feature>
<dbReference type="PaxDb" id="3827-XP_004491494.1"/>
<dbReference type="OrthoDB" id="1423221at2759"/>
<dbReference type="RefSeq" id="XP_004491494.1">
    <property type="nucleotide sequence ID" value="XM_004491437.3"/>
</dbReference>
<evidence type="ECO:0000313" key="3">
    <source>
        <dbReference type="Proteomes" id="UP000087171"/>
    </source>
</evidence>
<evidence type="ECO:0000256" key="1">
    <source>
        <dbReference type="SAM" id="Coils"/>
    </source>
</evidence>
<feature type="region of interest" description="Disordered" evidence="2">
    <location>
        <begin position="1"/>
        <end position="23"/>
    </location>
</feature>
<accession>A0A1S2XNM1</accession>
<dbReference type="PANTHER" id="PTHR34380">
    <property type="entry name" value="BNAA03G12380D PROTEIN"/>
    <property type="match status" value="1"/>
</dbReference>
<reference evidence="3" key="1">
    <citation type="journal article" date="2013" name="Nat. Biotechnol.">
        <title>Draft genome sequence of chickpea (Cicer arietinum) provides a resource for trait improvement.</title>
        <authorList>
            <person name="Varshney R.K."/>
            <person name="Song C."/>
            <person name="Saxena R.K."/>
            <person name="Azam S."/>
            <person name="Yu S."/>
            <person name="Sharpe A.G."/>
            <person name="Cannon S."/>
            <person name="Baek J."/>
            <person name="Rosen B.D."/>
            <person name="Tar'an B."/>
            <person name="Millan T."/>
            <person name="Zhang X."/>
            <person name="Ramsay L.D."/>
            <person name="Iwata A."/>
            <person name="Wang Y."/>
            <person name="Nelson W."/>
            <person name="Farmer A.D."/>
            <person name="Gaur P.M."/>
            <person name="Soderlund C."/>
            <person name="Penmetsa R.V."/>
            <person name="Xu C."/>
            <person name="Bharti A.K."/>
            <person name="He W."/>
            <person name="Winter P."/>
            <person name="Zhao S."/>
            <person name="Hane J.K."/>
            <person name="Carrasquilla-Garcia N."/>
            <person name="Condie J.A."/>
            <person name="Upadhyaya H.D."/>
            <person name="Luo M.C."/>
            <person name="Thudi M."/>
            <person name="Gowda C.L."/>
            <person name="Singh N.P."/>
            <person name="Lichtenzveig J."/>
            <person name="Gali K.K."/>
            <person name="Rubio J."/>
            <person name="Nadarajan N."/>
            <person name="Dolezel J."/>
            <person name="Bansal K.C."/>
            <person name="Xu X."/>
            <person name="Edwards D."/>
            <person name="Zhang G."/>
            <person name="Kahl G."/>
            <person name="Gil J."/>
            <person name="Singh K.B."/>
            <person name="Datta S.K."/>
            <person name="Jackson S.A."/>
            <person name="Wang J."/>
            <person name="Cook D.R."/>
        </authorList>
    </citation>
    <scope>NUCLEOTIDE SEQUENCE [LARGE SCALE GENOMIC DNA]</scope>
    <source>
        <strain evidence="3">cv. CDC Frontier</strain>
    </source>
</reference>
<dbReference type="PANTHER" id="PTHR34380:SF1">
    <property type="entry name" value="OS01G0221300 PROTEIN"/>
    <property type="match status" value="1"/>
</dbReference>
<dbReference type="Proteomes" id="UP000087171">
    <property type="component" value="Chromosome Ca2"/>
</dbReference>
<proteinExistence type="predicted"/>
<evidence type="ECO:0000256" key="2">
    <source>
        <dbReference type="SAM" id="MobiDB-lite"/>
    </source>
</evidence>
<reference evidence="4" key="2">
    <citation type="submission" date="2025-08" db="UniProtKB">
        <authorList>
            <consortium name="RefSeq"/>
        </authorList>
    </citation>
    <scope>IDENTIFICATION</scope>
    <source>
        <tissue evidence="4">Etiolated seedlings</tissue>
    </source>
</reference>
<dbReference type="GeneID" id="101507781"/>
<dbReference type="KEGG" id="cam:101507781"/>
<dbReference type="eggNOG" id="ENOG502S9YT">
    <property type="taxonomic scope" value="Eukaryota"/>
</dbReference>
<name>A0A1S2XNM1_CICAR</name>
<protein>
    <submittedName>
        <fullName evidence="4">Uncharacterized protein LOC101507781 isoform X1</fullName>
    </submittedName>
</protein>
<feature type="coiled-coil region" evidence="1">
    <location>
        <begin position="87"/>
        <end position="146"/>
    </location>
</feature>
<dbReference type="AlphaFoldDB" id="A0A1S2XNM1"/>
<keyword evidence="1" id="KW-0175">Coiled coil</keyword>
<sequence length="424" mass="47567">MTLQPKPEPGSPPGFHLTNNNTNFEEKTIPELVNVLRAAFKMEVYDTVEAALVSRDNKLRTEILQLLEKVEMERLTRLQCEEELRKRDELCEKGKRAQESYEALLKEVKVTGLVDRETIGELRKKNTELECEVQKLKEKLVGETDALDVIRKKNGELEYEILELRTLKEKWVDDSNALVELRSKIHVLESDKIVLAGLGIKNGELEEKVNKNLTTIGKLRDENSKLADEKRKVETLLESLNTKFRGLHVRVSKLEDDSKLLTSGDVSVGVNNEGEPSADRVVRRNEDSHHSLGVIACTQLHSKGSKDAQGALSVPASGKSKLEKDIEIINLDDDDDDDRCISQGMNGKKSVSGISVKTEYLTPSSSTAFQPKDRLANVVDMVKRRFRFIVSESSSSTSISSDDSSYLENLTLRSTGSRAKKKKT</sequence>
<gene>
    <name evidence="4" type="primary">LOC101507781</name>
</gene>
<evidence type="ECO:0000313" key="4">
    <source>
        <dbReference type="RefSeq" id="XP_004491494.1"/>
    </source>
</evidence>
<feature type="coiled-coil region" evidence="1">
    <location>
        <begin position="216"/>
        <end position="243"/>
    </location>
</feature>